<sequence>MLFLLRKYFLKSFFCDFILSQDECLSSVLHYIIKNIFLNSFFVHIFHMIPNKY</sequence>
<protein>
    <submittedName>
        <fullName evidence="1">Uncharacterized protein</fullName>
    </submittedName>
</protein>
<reference evidence="1 2" key="2">
    <citation type="submission" date="2009-02" db="EMBL/GenBank/DDBJ databases">
        <title>Draft genome sequence of Clostridium asparagiforme (DSM 15981).</title>
        <authorList>
            <person name="Sudarsanam P."/>
            <person name="Ley R."/>
            <person name="Guruge J."/>
            <person name="Turnbaugh P.J."/>
            <person name="Mahowald M."/>
            <person name="Liep D."/>
            <person name="Gordon J."/>
        </authorList>
    </citation>
    <scope>NUCLEOTIDE SEQUENCE [LARGE SCALE GENOMIC DNA]</scope>
    <source>
        <strain evidence="1 2">DSM 15981</strain>
    </source>
</reference>
<dbReference type="AlphaFoldDB" id="C0D4B8"/>
<dbReference type="Proteomes" id="UP000004756">
    <property type="component" value="Unassembled WGS sequence"/>
</dbReference>
<organism evidence="1 2">
    <name type="scientific">[Clostridium] asparagiforme DSM 15981</name>
    <dbReference type="NCBI Taxonomy" id="518636"/>
    <lineage>
        <taxon>Bacteria</taxon>
        <taxon>Bacillati</taxon>
        <taxon>Bacillota</taxon>
        <taxon>Clostridia</taxon>
        <taxon>Lachnospirales</taxon>
        <taxon>Lachnospiraceae</taxon>
        <taxon>Enterocloster</taxon>
    </lineage>
</organism>
<keyword evidence="2" id="KW-1185">Reference proteome</keyword>
<dbReference type="EMBL" id="ACCJ01000331">
    <property type="protein sequence ID" value="EEG53825.1"/>
    <property type="molecule type" value="Genomic_DNA"/>
</dbReference>
<evidence type="ECO:0000313" key="1">
    <source>
        <dbReference type="EMBL" id="EEG53825.1"/>
    </source>
</evidence>
<comment type="caution">
    <text evidence="1">The sequence shown here is derived from an EMBL/GenBank/DDBJ whole genome shotgun (WGS) entry which is preliminary data.</text>
</comment>
<reference evidence="1 2" key="1">
    <citation type="submission" date="2009-01" db="EMBL/GenBank/DDBJ databases">
        <authorList>
            <person name="Fulton L."/>
            <person name="Clifton S."/>
            <person name="Fulton B."/>
            <person name="Xu J."/>
            <person name="Minx P."/>
            <person name="Pepin K.H."/>
            <person name="Johnson M."/>
            <person name="Bhonagiri V."/>
            <person name="Nash W.E."/>
            <person name="Mardis E.R."/>
            <person name="Wilson R.K."/>
        </authorList>
    </citation>
    <scope>NUCLEOTIDE SEQUENCE [LARGE SCALE GENOMIC DNA]</scope>
    <source>
        <strain evidence="1 2">DSM 15981</strain>
    </source>
</reference>
<dbReference type="HOGENOM" id="CLU_3060002_0_0_9"/>
<gene>
    <name evidence="1" type="ORF">CLOSTASPAR_04112</name>
</gene>
<evidence type="ECO:0000313" key="2">
    <source>
        <dbReference type="Proteomes" id="UP000004756"/>
    </source>
</evidence>
<proteinExistence type="predicted"/>
<accession>C0D4B8</accession>
<name>C0D4B8_9FIRM</name>